<evidence type="ECO:0000313" key="3">
    <source>
        <dbReference type="EMBL" id="GAP41497.1"/>
    </source>
</evidence>
<dbReference type="Pfam" id="PF00903">
    <property type="entry name" value="Glyoxalase"/>
    <property type="match status" value="1"/>
</dbReference>
<dbReference type="EMBL" id="DF968181">
    <property type="protein sequence ID" value="GAP41497.1"/>
    <property type="molecule type" value="Genomic_DNA"/>
</dbReference>
<dbReference type="InterPro" id="IPR004360">
    <property type="entry name" value="Glyas_Fos-R_dOase_dom"/>
</dbReference>
<dbReference type="GO" id="GO:0046491">
    <property type="term" value="P:L-methylmalonyl-CoA metabolic process"/>
    <property type="evidence" value="ECO:0007669"/>
    <property type="project" value="TreeGrafter"/>
</dbReference>
<dbReference type="OrthoDB" id="9788468at2"/>
<feature type="domain" description="VOC" evidence="2">
    <location>
        <begin position="152"/>
        <end position="283"/>
    </location>
</feature>
<dbReference type="PANTHER" id="PTHR43048">
    <property type="entry name" value="METHYLMALONYL-COA EPIMERASE"/>
    <property type="match status" value="1"/>
</dbReference>
<dbReference type="InterPro" id="IPR051785">
    <property type="entry name" value="MMCE/EMCE_epimerase"/>
</dbReference>
<evidence type="ECO:0000259" key="2">
    <source>
        <dbReference type="PROSITE" id="PS51819"/>
    </source>
</evidence>
<accession>A0A0S7BXV7</accession>
<keyword evidence="4" id="KW-1185">Reference proteome</keyword>
<dbReference type="AlphaFoldDB" id="A0A0S7BXV7"/>
<organism evidence="3">
    <name type="scientific">Flexilinea flocculi</name>
    <dbReference type="NCBI Taxonomy" id="1678840"/>
    <lineage>
        <taxon>Bacteria</taxon>
        <taxon>Bacillati</taxon>
        <taxon>Chloroflexota</taxon>
        <taxon>Anaerolineae</taxon>
        <taxon>Anaerolineales</taxon>
        <taxon>Anaerolineaceae</taxon>
        <taxon>Flexilinea</taxon>
    </lineage>
</organism>
<dbReference type="Proteomes" id="UP000053370">
    <property type="component" value="Unassembled WGS sequence"/>
</dbReference>
<name>A0A0S7BXV7_9CHLR</name>
<dbReference type="Gene3D" id="3.10.180.10">
    <property type="entry name" value="2,3-Dihydroxybiphenyl 1,2-Dioxygenase, domain 1"/>
    <property type="match status" value="2"/>
</dbReference>
<dbReference type="SUPFAM" id="SSF54593">
    <property type="entry name" value="Glyoxalase/Bleomycin resistance protein/Dihydroxybiphenyl dioxygenase"/>
    <property type="match status" value="2"/>
</dbReference>
<dbReference type="STRING" id="1678840.ATC1_131487"/>
<dbReference type="Pfam" id="PF13669">
    <property type="entry name" value="Glyoxalase_4"/>
    <property type="match status" value="1"/>
</dbReference>
<reference evidence="3" key="1">
    <citation type="journal article" date="2015" name="Genome Announc.">
        <title>Draft Genome Sequence of Anaerolineae Strain TC1, a Novel Isolate from a Methanogenic Wastewater Treatment System.</title>
        <authorList>
            <person name="Matsuura N."/>
            <person name="Tourlousse D.M."/>
            <person name="Sun L."/>
            <person name="Toyonaga M."/>
            <person name="Kuroda K."/>
            <person name="Ohashi A."/>
            <person name="Cruz R."/>
            <person name="Yamaguchi T."/>
            <person name="Sekiguchi Y."/>
        </authorList>
    </citation>
    <scope>NUCLEOTIDE SEQUENCE [LARGE SCALE GENOMIC DNA]</scope>
    <source>
        <strain evidence="3">TC1</strain>
    </source>
</reference>
<dbReference type="PANTHER" id="PTHR43048:SF3">
    <property type="entry name" value="METHYLMALONYL-COA EPIMERASE, MITOCHONDRIAL"/>
    <property type="match status" value="1"/>
</dbReference>
<dbReference type="RefSeq" id="WP_062282843.1">
    <property type="nucleotide sequence ID" value="NZ_DF968181.1"/>
</dbReference>
<keyword evidence="1" id="KW-0479">Metal-binding</keyword>
<dbReference type="PROSITE" id="PS51819">
    <property type="entry name" value="VOC"/>
    <property type="match status" value="2"/>
</dbReference>
<feature type="domain" description="VOC" evidence="2">
    <location>
        <begin position="4"/>
        <end position="133"/>
    </location>
</feature>
<evidence type="ECO:0000313" key="4">
    <source>
        <dbReference type="Proteomes" id="UP000053370"/>
    </source>
</evidence>
<evidence type="ECO:0000256" key="1">
    <source>
        <dbReference type="ARBA" id="ARBA00022723"/>
    </source>
</evidence>
<dbReference type="GO" id="GO:0004493">
    <property type="term" value="F:methylmalonyl-CoA epimerase activity"/>
    <property type="evidence" value="ECO:0007669"/>
    <property type="project" value="TreeGrafter"/>
</dbReference>
<protein>
    <submittedName>
        <fullName evidence="3">Glyoxalase</fullName>
    </submittedName>
</protein>
<dbReference type="InterPro" id="IPR037523">
    <property type="entry name" value="VOC_core"/>
</dbReference>
<gene>
    <name evidence="3" type="ORF">ATC1_131487</name>
</gene>
<proteinExistence type="predicted"/>
<sequence>MILRIHHVGLVVDKLDKAVNTYEKLFGFKATDFRNDQGKGFQLDARIMMPNQTWIHLVENWNPESRVNQFLKKHGESIEHIALETTDIEEEVAHLKSIGVPIYQDKIFKAADGYEAFVYPEDGIGFTVELIQPHVTSYTWEPWKVSNPNLLGLQHIGVAVKDVKASCEKFEKLFRVKPAALRTDQHYGTQKDMMIEFGNDRMWLHLVESVDPENRVTQFMERHGEGLEHLSIEVGDIRRAVKRIQAAGVSLYQNKIFLDREDGFEAFVYPEDNHGVTIELIEPYITSRGYRYKVEDF</sequence>
<dbReference type="InterPro" id="IPR029068">
    <property type="entry name" value="Glyas_Bleomycin-R_OHBP_Dase"/>
</dbReference>
<dbReference type="GO" id="GO:0046872">
    <property type="term" value="F:metal ion binding"/>
    <property type="evidence" value="ECO:0007669"/>
    <property type="project" value="UniProtKB-KW"/>
</dbReference>